<dbReference type="Gene3D" id="2.60.40.150">
    <property type="entry name" value="C2 domain"/>
    <property type="match status" value="1"/>
</dbReference>
<dbReference type="AlphaFoldDB" id="A0A8H5C4M3"/>
<dbReference type="Gene3D" id="1.10.150.20">
    <property type="entry name" value="5' to 3' exonuclease, C-terminal subdomain"/>
    <property type="match status" value="1"/>
</dbReference>
<dbReference type="Pfam" id="PF00270">
    <property type="entry name" value="DEAD"/>
    <property type="match status" value="1"/>
</dbReference>
<dbReference type="GO" id="GO:0000712">
    <property type="term" value="P:resolution of meiotic recombination intermediates"/>
    <property type="evidence" value="ECO:0007669"/>
    <property type="project" value="TreeGrafter"/>
</dbReference>
<proteinExistence type="predicted"/>
<reference evidence="6 7" key="1">
    <citation type="journal article" date="2020" name="ISME J.">
        <title>Uncovering the hidden diversity of litter-decomposition mechanisms in mushroom-forming fungi.</title>
        <authorList>
            <person name="Floudas D."/>
            <person name="Bentzer J."/>
            <person name="Ahren D."/>
            <person name="Johansson T."/>
            <person name="Persson P."/>
            <person name="Tunlid A."/>
        </authorList>
    </citation>
    <scope>NUCLEOTIDE SEQUENCE [LARGE SCALE GENOMIC DNA]</scope>
    <source>
        <strain evidence="6 7">CBS 406.79</strain>
    </source>
</reference>
<evidence type="ECO:0000256" key="3">
    <source>
        <dbReference type="ARBA" id="ARBA00022806"/>
    </source>
</evidence>
<dbReference type="InterPro" id="IPR027417">
    <property type="entry name" value="P-loop_NTPase"/>
</dbReference>
<dbReference type="SUPFAM" id="SSF46785">
    <property type="entry name" value="Winged helix' DNA-binding domain"/>
    <property type="match status" value="1"/>
</dbReference>
<dbReference type="SMART" id="SM00973">
    <property type="entry name" value="Sec63"/>
    <property type="match status" value="2"/>
</dbReference>
<dbReference type="Pfam" id="PF23445">
    <property type="entry name" value="WHD_SNRNP200"/>
    <property type="match status" value="1"/>
</dbReference>
<dbReference type="EMBL" id="JAACJN010000759">
    <property type="protein sequence ID" value="KAF5333892.1"/>
    <property type="molecule type" value="Genomic_DNA"/>
</dbReference>
<protein>
    <recommendedName>
        <fullName evidence="5">SEC63 domain-containing protein</fullName>
    </recommendedName>
</protein>
<feature type="domain" description="SEC63" evidence="5">
    <location>
        <begin position="700"/>
        <end position="955"/>
    </location>
</feature>
<keyword evidence="2" id="KW-0378">Hydrolase</keyword>
<dbReference type="GO" id="GO:0005524">
    <property type="term" value="F:ATP binding"/>
    <property type="evidence" value="ECO:0007669"/>
    <property type="project" value="UniProtKB-KW"/>
</dbReference>
<dbReference type="InterPro" id="IPR050474">
    <property type="entry name" value="Hel308_SKI2-like"/>
</dbReference>
<dbReference type="SUPFAM" id="SSF158702">
    <property type="entry name" value="Sec63 N-terminal domain-like"/>
    <property type="match status" value="2"/>
</dbReference>
<keyword evidence="4" id="KW-0067">ATP-binding</keyword>
<dbReference type="PANTHER" id="PTHR47961:SF4">
    <property type="entry name" value="ACTIVATING SIGNAL COINTEGRATOR 1 COMPLEX SUBUNIT 3"/>
    <property type="match status" value="1"/>
</dbReference>
<dbReference type="InterPro" id="IPR004179">
    <property type="entry name" value="Sec63-dom"/>
</dbReference>
<evidence type="ECO:0000313" key="6">
    <source>
        <dbReference type="EMBL" id="KAF5333892.1"/>
    </source>
</evidence>
<evidence type="ECO:0000259" key="5">
    <source>
        <dbReference type="SMART" id="SM00973"/>
    </source>
</evidence>
<dbReference type="FunFam" id="2.60.40.150:FF:000004">
    <property type="entry name" value="RNA helicase, activating signal cointegrator 1"/>
    <property type="match status" value="1"/>
</dbReference>
<evidence type="ECO:0000256" key="4">
    <source>
        <dbReference type="ARBA" id="ARBA00022840"/>
    </source>
</evidence>
<dbReference type="Pfam" id="PF02889">
    <property type="entry name" value="Sec63"/>
    <property type="match status" value="2"/>
</dbReference>
<sequence length="968" mass="110318">MLTYNRHLRPTMGILELCGVFALSEEFRLIPLLERVPIPVKESVEEPAAKINVLLQAYISQLKLDGLVLLADMVFVQQSAGRIIRAMFEICLKRGWAVPAKAALDLCKMVEKRMWGSMTPLRQFKGVPAEVIRKAEGKQLPWYRYFDLRFGELINLQNAGRLVHRLVHNFPKLQLSAQVQPITRSLLRIELSVTPDFRWDEKIHSASESFHIVVEDVDGEVILYPDTFLLLQRYSEGEHTVTFSVPMFDSPVPPNHYISVISDRWLHAETRLPISSKYLILPEKFPSPTPLLDLQSLPLSALHTKGFERIYEDEESGHKINTFNKIQTDVFRSLYTSDENVFIGAPTGSGKTVCAEFAVQTLSWLSSGKEIVALTGEASADLRLLEKGDVIICTPSQWDVLSRRWRQRKNVQTVALLIADEVHLVEANARPPDMDIHLQSFSIPHFPSLMLAMSKPAYLDNLLLHAAAAEEQADRFLHVEAEDLEVHLAHLTDEGLKETLRHGIGYFHEALSKQDRRIVQRLFESGAVQVLVASKDTAWSLPVSSYMTIIMGVQYYEGEEHRYIDYPVMDVLQIIGRACRPREDERSRCVLMCQQPKKDFYKKFLAEGLPIESHLTAMLHDSYLAEIAVKTIENKQDAMDILTWTYFYRRMTQNPNYYNLHNVSHQHLSEHLSELVETTLSQLMNSKCIAIEEESNEVSSLNLGMIAAYYNISYVTVEVYTLSLKERTKLRGLLEVVSSSAEFEIVPIRRHEDTLLRLPVKLDASSVNYESPHFKTFLLLQAHFSRVQLPVDSLQTKGSSLKSAMDLALNLATTKALTVADSSRPTRAFVLPQSPIRATLSHRAYLDFPLTNIRISHSPTIYLILLQTPLPSLMALLPPNIVINVKRPYSKLSRVWRKRINRGISPADGSGWIYIIYRGGGVFKVGRTRDLRRRMREWRWHCPGVLNIFLGAFWTPFTHRAGNIGGFS</sequence>
<gene>
    <name evidence="6" type="ORF">D9757_015359</name>
</gene>
<dbReference type="GO" id="GO:0016787">
    <property type="term" value="F:hydrolase activity"/>
    <property type="evidence" value="ECO:0007669"/>
    <property type="project" value="UniProtKB-KW"/>
</dbReference>
<dbReference type="InterPro" id="IPR036390">
    <property type="entry name" value="WH_DNA-bd_sf"/>
</dbReference>
<keyword evidence="7" id="KW-1185">Reference proteome</keyword>
<evidence type="ECO:0000313" key="7">
    <source>
        <dbReference type="Proteomes" id="UP000518752"/>
    </source>
</evidence>
<dbReference type="PANTHER" id="PTHR47961">
    <property type="entry name" value="DNA POLYMERASE THETA, PUTATIVE (AFU_ORTHOLOGUE AFUA_1G05260)-RELATED"/>
    <property type="match status" value="1"/>
</dbReference>
<dbReference type="Gene3D" id="1.10.10.10">
    <property type="entry name" value="Winged helix-like DNA-binding domain superfamily/Winged helix DNA-binding domain"/>
    <property type="match status" value="1"/>
</dbReference>
<keyword evidence="1" id="KW-0547">Nucleotide-binding</keyword>
<comment type="caution">
    <text evidence="6">The sequence shown here is derived from an EMBL/GenBank/DDBJ whole genome shotgun (WGS) entry which is preliminary data.</text>
</comment>
<dbReference type="OrthoDB" id="5575at2759"/>
<name>A0A8H5C4M3_9AGAR</name>
<dbReference type="GO" id="GO:0005634">
    <property type="term" value="C:nucleus"/>
    <property type="evidence" value="ECO:0007669"/>
    <property type="project" value="TreeGrafter"/>
</dbReference>
<dbReference type="GO" id="GO:0003678">
    <property type="term" value="F:DNA helicase activity"/>
    <property type="evidence" value="ECO:0007669"/>
    <property type="project" value="TreeGrafter"/>
</dbReference>
<dbReference type="GO" id="GO:0003676">
    <property type="term" value="F:nucleic acid binding"/>
    <property type="evidence" value="ECO:0007669"/>
    <property type="project" value="InterPro"/>
</dbReference>
<keyword evidence="3" id="KW-0347">Helicase</keyword>
<dbReference type="InterPro" id="IPR035892">
    <property type="entry name" value="C2_domain_sf"/>
</dbReference>
<dbReference type="Gene3D" id="1.10.3380.10">
    <property type="entry name" value="Sec63 N-terminal domain-like domain"/>
    <property type="match status" value="2"/>
</dbReference>
<accession>A0A8H5C4M3</accession>
<evidence type="ECO:0000256" key="1">
    <source>
        <dbReference type="ARBA" id="ARBA00022741"/>
    </source>
</evidence>
<dbReference type="SUPFAM" id="SSF52540">
    <property type="entry name" value="P-loop containing nucleoside triphosphate hydrolases"/>
    <property type="match status" value="2"/>
</dbReference>
<dbReference type="InterPro" id="IPR036388">
    <property type="entry name" value="WH-like_DNA-bd_sf"/>
</dbReference>
<evidence type="ECO:0000256" key="2">
    <source>
        <dbReference type="ARBA" id="ARBA00022801"/>
    </source>
</evidence>
<feature type="domain" description="SEC63" evidence="5">
    <location>
        <begin position="1"/>
        <end position="276"/>
    </location>
</feature>
<dbReference type="Gene3D" id="3.40.50.300">
    <property type="entry name" value="P-loop containing nucleotide triphosphate hydrolases"/>
    <property type="match status" value="2"/>
</dbReference>
<dbReference type="Proteomes" id="UP000518752">
    <property type="component" value="Unassembled WGS sequence"/>
</dbReference>
<dbReference type="InterPro" id="IPR011545">
    <property type="entry name" value="DEAD/DEAH_box_helicase_dom"/>
</dbReference>
<dbReference type="FunFam" id="1.10.10.10:FF:000012">
    <property type="entry name" value="U5 small nuclear ribonucleoprotein helicase"/>
    <property type="match status" value="1"/>
</dbReference>
<dbReference type="FunFam" id="1.10.150.20:FF:000004">
    <property type="entry name" value="U5 small nuclear ribonucleoprotein helicase"/>
    <property type="match status" value="1"/>
</dbReference>
<organism evidence="6 7">
    <name type="scientific">Collybiopsis confluens</name>
    <dbReference type="NCBI Taxonomy" id="2823264"/>
    <lineage>
        <taxon>Eukaryota</taxon>
        <taxon>Fungi</taxon>
        <taxon>Dikarya</taxon>
        <taxon>Basidiomycota</taxon>
        <taxon>Agaricomycotina</taxon>
        <taxon>Agaricomycetes</taxon>
        <taxon>Agaricomycetidae</taxon>
        <taxon>Agaricales</taxon>
        <taxon>Marasmiineae</taxon>
        <taxon>Omphalotaceae</taxon>
        <taxon>Collybiopsis</taxon>
    </lineage>
</organism>
<dbReference type="InterPro" id="IPR057842">
    <property type="entry name" value="WH_MER3"/>
</dbReference>